<name>A0A512NT72_9HYPH</name>
<evidence type="ECO:0008006" key="4">
    <source>
        <dbReference type="Google" id="ProtNLM"/>
    </source>
</evidence>
<dbReference type="RefSeq" id="WP_218037684.1">
    <property type="nucleotide sequence ID" value="NZ_BKAJ01000320.1"/>
</dbReference>
<feature type="transmembrane region" description="Helical" evidence="1">
    <location>
        <begin position="62"/>
        <end position="79"/>
    </location>
</feature>
<protein>
    <recommendedName>
        <fullName evidence="4">DUF1453 domain-containing protein</fullName>
    </recommendedName>
</protein>
<accession>A0A512NT72</accession>
<dbReference type="Proteomes" id="UP000321058">
    <property type="component" value="Unassembled WGS sequence"/>
</dbReference>
<evidence type="ECO:0000256" key="1">
    <source>
        <dbReference type="SAM" id="Phobius"/>
    </source>
</evidence>
<feature type="transmembrane region" description="Helical" evidence="1">
    <location>
        <begin position="6"/>
        <end position="25"/>
    </location>
</feature>
<evidence type="ECO:0000313" key="3">
    <source>
        <dbReference type="Proteomes" id="UP000321058"/>
    </source>
</evidence>
<feature type="transmembrane region" description="Helical" evidence="1">
    <location>
        <begin position="37"/>
        <end position="56"/>
    </location>
</feature>
<keyword evidence="1" id="KW-1133">Transmembrane helix</keyword>
<dbReference type="AlphaFoldDB" id="A0A512NT72"/>
<gene>
    <name evidence="2" type="ORF">RSO01_93160</name>
</gene>
<proteinExistence type="predicted"/>
<sequence>MISPLSLSNVLTLIFAVTCLTMVLNQRSDRVQRISRLVVPPALAVVVALILLTGVFESGLATDALWVGGAIVGFVLGRLRGRMLPMELLPAPGSVRVAQTADHLAAAFALVAVAATDFTSATLREPVLEPALVAAGGALCAGFLAGRFLMIAVRADPVARLKKGAR</sequence>
<evidence type="ECO:0000313" key="2">
    <source>
        <dbReference type="EMBL" id="GEP62150.1"/>
    </source>
</evidence>
<feature type="transmembrane region" description="Helical" evidence="1">
    <location>
        <begin position="131"/>
        <end position="153"/>
    </location>
</feature>
<reference evidence="2 3" key="1">
    <citation type="submission" date="2019-07" db="EMBL/GenBank/DDBJ databases">
        <title>Whole genome shotgun sequence of Reyranella soli NBRC 108950.</title>
        <authorList>
            <person name="Hosoyama A."/>
            <person name="Uohara A."/>
            <person name="Ohji S."/>
            <person name="Ichikawa N."/>
        </authorList>
    </citation>
    <scope>NUCLEOTIDE SEQUENCE [LARGE SCALE GENOMIC DNA]</scope>
    <source>
        <strain evidence="2 3">NBRC 108950</strain>
    </source>
</reference>
<feature type="transmembrane region" description="Helical" evidence="1">
    <location>
        <begin position="100"/>
        <end position="119"/>
    </location>
</feature>
<keyword evidence="1" id="KW-0472">Membrane</keyword>
<keyword evidence="3" id="KW-1185">Reference proteome</keyword>
<comment type="caution">
    <text evidence="2">The sequence shown here is derived from an EMBL/GenBank/DDBJ whole genome shotgun (WGS) entry which is preliminary data.</text>
</comment>
<keyword evidence="1" id="KW-0812">Transmembrane</keyword>
<dbReference type="EMBL" id="BKAJ01000320">
    <property type="protein sequence ID" value="GEP62150.1"/>
    <property type="molecule type" value="Genomic_DNA"/>
</dbReference>
<organism evidence="2 3">
    <name type="scientific">Reyranella soli</name>
    <dbReference type="NCBI Taxonomy" id="1230389"/>
    <lineage>
        <taxon>Bacteria</taxon>
        <taxon>Pseudomonadati</taxon>
        <taxon>Pseudomonadota</taxon>
        <taxon>Alphaproteobacteria</taxon>
        <taxon>Hyphomicrobiales</taxon>
        <taxon>Reyranellaceae</taxon>
        <taxon>Reyranella</taxon>
    </lineage>
</organism>